<evidence type="ECO:0000313" key="3">
    <source>
        <dbReference type="EMBL" id="QQM68278.1"/>
    </source>
</evidence>
<dbReference type="GO" id="GO:0045892">
    <property type="term" value="P:negative regulation of DNA-templated transcription"/>
    <property type="evidence" value="ECO:0007669"/>
    <property type="project" value="UniProtKB-ARBA"/>
</dbReference>
<keyword evidence="2" id="KW-0186">Copper</keyword>
<evidence type="ECO:0000256" key="1">
    <source>
        <dbReference type="ARBA" id="ARBA00005428"/>
    </source>
</evidence>
<dbReference type="GO" id="GO:0003677">
    <property type="term" value="F:DNA binding"/>
    <property type="evidence" value="ECO:0007669"/>
    <property type="project" value="InterPro"/>
</dbReference>
<dbReference type="Pfam" id="PF02583">
    <property type="entry name" value="Trns_repr_metal"/>
    <property type="match status" value="1"/>
</dbReference>
<dbReference type="GO" id="GO:0046872">
    <property type="term" value="F:metal ion binding"/>
    <property type="evidence" value="ECO:0007669"/>
    <property type="project" value="InterPro"/>
</dbReference>
<keyword evidence="4" id="KW-1185">Reference proteome</keyword>
<dbReference type="InterPro" id="IPR003735">
    <property type="entry name" value="Metal_Tscrpt_repr"/>
</dbReference>
<dbReference type="KEGG" id="awe:JG540_01975"/>
<gene>
    <name evidence="3" type="ORF">JG540_01975</name>
</gene>
<dbReference type="EMBL" id="CP066802">
    <property type="protein sequence ID" value="QQM68278.1"/>
    <property type="molecule type" value="Genomic_DNA"/>
</dbReference>
<proteinExistence type="inferred from homology"/>
<dbReference type="InterPro" id="IPR038390">
    <property type="entry name" value="Metal_Tscrpt_repr_sf"/>
</dbReference>
<sequence length="102" mass="11108">MDPEQLRPTITRLKRARGQLEAVIRMLEEGRDCEEVVTQIAAVSKAVDRAGFTVIATGMRACLEAEAREQAQAAPQAQDQPGGAQGRALDTTRLEKLFLSLS</sequence>
<accession>A0A7T7S2G2</accession>
<dbReference type="PANTHER" id="PTHR33677:SF5">
    <property type="entry name" value="TRANSCRIPTIONAL REPRESSOR FRMR"/>
    <property type="match status" value="1"/>
</dbReference>
<dbReference type="PANTHER" id="PTHR33677">
    <property type="entry name" value="TRANSCRIPTIONAL REPRESSOR FRMR-RELATED"/>
    <property type="match status" value="1"/>
</dbReference>
<name>A0A7T7S2G2_9ACTO</name>
<dbReference type="Proteomes" id="UP000595895">
    <property type="component" value="Chromosome"/>
</dbReference>
<evidence type="ECO:0000256" key="2">
    <source>
        <dbReference type="ARBA" id="ARBA00023008"/>
    </source>
</evidence>
<protein>
    <submittedName>
        <fullName evidence="3">Metal-sensitive transcriptional regulator</fullName>
    </submittedName>
</protein>
<dbReference type="CDD" id="cd10148">
    <property type="entry name" value="CsoR-like_DUF156"/>
    <property type="match status" value="1"/>
</dbReference>
<organism evidence="3 4">
    <name type="scientific">Actinomyces weissii</name>
    <dbReference type="NCBI Taxonomy" id="675090"/>
    <lineage>
        <taxon>Bacteria</taxon>
        <taxon>Bacillati</taxon>
        <taxon>Actinomycetota</taxon>
        <taxon>Actinomycetes</taxon>
        <taxon>Actinomycetales</taxon>
        <taxon>Actinomycetaceae</taxon>
        <taxon>Actinomyces</taxon>
    </lineage>
</organism>
<reference evidence="3 4" key="1">
    <citation type="submission" date="2020-12" db="EMBL/GenBank/DDBJ databases">
        <authorList>
            <person name="Zhou J."/>
        </authorList>
    </citation>
    <scope>NUCLEOTIDE SEQUENCE [LARGE SCALE GENOMIC DNA]</scope>
    <source>
        <strain evidence="3 4">CCUG 61299</strain>
    </source>
</reference>
<dbReference type="AlphaFoldDB" id="A0A7T7S2G2"/>
<comment type="similarity">
    <text evidence="1">Belongs to the CsoR family.</text>
</comment>
<evidence type="ECO:0000313" key="4">
    <source>
        <dbReference type="Proteomes" id="UP000595895"/>
    </source>
</evidence>
<dbReference type="Gene3D" id="1.20.58.1000">
    <property type="entry name" value="Metal-sensitive repressor, helix protomer"/>
    <property type="match status" value="1"/>
</dbReference>